<dbReference type="InterPro" id="IPR004036">
    <property type="entry name" value="Endonuclease-III-like_CS2"/>
</dbReference>
<dbReference type="Pfam" id="PF00730">
    <property type="entry name" value="HhH-GPD"/>
    <property type="match status" value="1"/>
</dbReference>
<dbReference type="Pfam" id="PF00633">
    <property type="entry name" value="HHH"/>
    <property type="match status" value="1"/>
</dbReference>
<dbReference type="SMART" id="SM00525">
    <property type="entry name" value="FES"/>
    <property type="match status" value="1"/>
</dbReference>
<dbReference type="Pfam" id="PF10576">
    <property type="entry name" value="EndIII_4Fe-2S"/>
    <property type="match status" value="1"/>
</dbReference>
<comment type="cofactor">
    <cofactor evidence="2">
        <name>[4Fe-4S] cluster</name>
        <dbReference type="ChEBI" id="CHEBI:49883"/>
    </cofactor>
</comment>
<evidence type="ECO:0000256" key="6">
    <source>
        <dbReference type="ARBA" id="ARBA00022485"/>
    </source>
</evidence>
<keyword evidence="6" id="KW-0004">4Fe-4S</keyword>
<proteinExistence type="inferred from homology"/>
<keyword evidence="10" id="KW-0408">Iron</keyword>
<keyword evidence="7" id="KW-0479">Metal-binding</keyword>
<comment type="similarity">
    <text evidence="3">Belongs to the Nth/MutY family.</text>
</comment>
<dbReference type="InterPro" id="IPR011257">
    <property type="entry name" value="DNA_glycosylase"/>
</dbReference>
<keyword evidence="16" id="KW-1185">Reference proteome</keyword>
<keyword evidence="13" id="KW-0326">Glycosidase</keyword>
<evidence type="ECO:0000256" key="2">
    <source>
        <dbReference type="ARBA" id="ARBA00001966"/>
    </source>
</evidence>
<evidence type="ECO:0000256" key="4">
    <source>
        <dbReference type="ARBA" id="ARBA00012045"/>
    </source>
</evidence>
<dbReference type="InterPro" id="IPR003265">
    <property type="entry name" value="HhH-GPD_domain"/>
</dbReference>
<dbReference type="RefSeq" id="WP_281145209.1">
    <property type="nucleotide sequence ID" value="NZ_CP123967.1"/>
</dbReference>
<dbReference type="InterPro" id="IPR023170">
    <property type="entry name" value="HhH_base_excis_C"/>
</dbReference>
<comment type="catalytic activity">
    <reaction evidence="1">
        <text>Hydrolyzes free adenine bases from 7,8-dihydro-8-oxoguanine:adenine mismatched double-stranded DNA, leaving an apurinic site.</text>
        <dbReference type="EC" id="3.2.2.31"/>
    </reaction>
</comment>
<evidence type="ECO:0000256" key="5">
    <source>
        <dbReference type="ARBA" id="ARBA00022023"/>
    </source>
</evidence>
<evidence type="ECO:0000256" key="3">
    <source>
        <dbReference type="ARBA" id="ARBA00008343"/>
    </source>
</evidence>
<dbReference type="InterPro" id="IPR044298">
    <property type="entry name" value="MIG/MutY"/>
</dbReference>
<dbReference type="SUPFAM" id="SSF48150">
    <property type="entry name" value="DNA-glycosylase"/>
    <property type="match status" value="1"/>
</dbReference>
<evidence type="ECO:0000313" key="16">
    <source>
        <dbReference type="Proteomes" id="UP001244136"/>
    </source>
</evidence>
<keyword evidence="8" id="KW-0227">DNA damage</keyword>
<dbReference type="EMBL" id="CP123967">
    <property type="protein sequence ID" value="WGT47489.1"/>
    <property type="molecule type" value="Genomic_DNA"/>
</dbReference>
<dbReference type="PANTHER" id="PTHR42944">
    <property type="entry name" value="ADENINE DNA GLYCOSYLASE"/>
    <property type="match status" value="1"/>
</dbReference>
<gene>
    <name evidence="15" type="ORF">QH948_01510</name>
</gene>
<sequence>MTHDHEAVRHELAVWFAAGHRPLPWRGAEVTPWGVLVSEIMLQQTPVSRVEPRWRVWLTRWPTPADLAAAPVDEVLRAWDRLGYPRRALRLRDAAAAIVARHDGQVPDDEAALLALPGIGRYTAAAVLAFAFGRRSLVLDVNIRRVLARIETGVEHPPPHETAAERNRAWDWVPDGDAEAALWSASAMELGAVVCTARAPRCEACPVARHCAWLAAGRPEWGGAPRVAQAWEGTDRQCRGRLMAALRAADGPVSLADVAWPDPEQLTRCADSLVADRLAARSASGLTLP</sequence>
<evidence type="ECO:0000256" key="10">
    <source>
        <dbReference type="ARBA" id="ARBA00023004"/>
    </source>
</evidence>
<evidence type="ECO:0000256" key="1">
    <source>
        <dbReference type="ARBA" id="ARBA00000843"/>
    </source>
</evidence>
<dbReference type="EC" id="3.2.2.31" evidence="4"/>
<dbReference type="InterPro" id="IPR003651">
    <property type="entry name" value="Endonuclease3_FeS-loop_motif"/>
</dbReference>
<evidence type="ECO:0000256" key="13">
    <source>
        <dbReference type="ARBA" id="ARBA00023295"/>
    </source>
</evidence>
<evidence type="ECO:0000256" key="8">
    <source>
        <dbReference type="ARBA" id="ARBA00022763"/>
    </source>
</evidence>
<name>A0ABY8PYD6_9ACTN</name>
<evidence type="ECO:0000259" key="14">
    <source>
        <dbReference type="SMART" id="SM00478"/>
    </source>
</evidence>
<keyword evidence="11" id="KW-0411">Iron-sulfur</keyword>
<reference evidence="15 16" key="1">
    <citation type="journal article" date="2008" name="Int. J. Syst. Evol. Microbiol.">
        <title>Tessaracoccus flavescens sp. nov., isolated from marine sediment.</title>
        <authorList>
            <person name="Lee D.W."/>
            <person name="Lee S.D."/>
        </authorList>
    </citation>
    <scope>NUCLEOTIDE SEQUENCE [LARGE SCALE GENOMIC DNA]</scope>
    <source>
        <strain evidence="15 16">T21</strain>
    </source>
</reference>
<keyword evidence="12" id="KW-0234">DNA repair</keyword>
<evidence type="ECO:0000256" key="11">
    <source>
        <dbReference type="ARBA" id="ARBA00023014"/>
    </source>
</evidence>
<evidence type="ECO:0000256" key="7">
    <source>
        <dbReference type="ARBA" id="ARBA00022723"/>
    </source>
</evidence>
<dbReference type="Gene3D" id="1.10.340.30">
    <property type="entry name" value="Hypothetical protein, domain 2"/>
    <property type="match status" value="1"/>
</dbReference>
<dbReference type="PROSITE" id="PS01155">
    <property type="entry name" value="ENDONUCLEASE_III_2"/>
    <property type="match status" value="1"/>
</dbReference>
<evidence type="ECO:0000313" key="15">
    <source>
        <dbReference type="EMBL" id="WGT47489.1"/>
    </source>
</evidence>
<dbReference type="InterPro" id="IPR000445">
    <property type="entry name" value="HhH_motif"/>
</dbReference>
<evidence type="ECO:0000256" key="12">
    <source>
        <dbReference type="ARBA" id="ARBA00023204"/>
    </source>
</evidence>
<dbReference type="SMART" id="SM00478">
    <property type="entry name" value="ENDO3c"/>
    <property type="match status" value="1"/>
</dbReference>
<dbReference type="CDD" id="cd00056">
    <property type="entry name" value="ENDO3c"/>
    <property type="match status" value="1"/>
</dbReference>
<dbReference type="Gene3D" id="1.10.1670.10">
    <property type="entry name" value="Helix-hairpin-Helix base-excision DNA repair enzymes (C-terminal)"/>
    <property type="match status" value="1"/>
</dbReference>
<protein>
    <recommendedName>
        <fullName evidence="5">Adenine DNA glycosylase</fullName>
        <ecNumber evidence="4">3.2.2.31</ecNumber>
    </recommendedName>
</protein>
<feature type="domain" description="HhH-GPD" evidence="14">
    <location>
        <begin position="41"/>
        <end position="193"/>
    </location>
</feature>
<evidence type="ECO:0000256" key="9">
    <source>
        <dbReference type="ARBA" id="ARBA00022801"/>
    </source>
</evidence>
<accession>A0ABY8PYD6</accession>
<keyword evidence="9" id="KW-0378">Hydrolase</keyword>
<organism evidence="15 16">
    <name type="scientific">Tessaracoccus lacteus</name>
    <dbReference type="NCBI Taxonomy" id="3041766"/>
    <lineage>
        <taxon>Bacteria</taxon>
        <taxon>Bacillati</taxon>
        <taxon>Actinomycetota</taxon>
        <taxon>Actinomycetes</taxon>
        <taxon>Propionibacteriales</taxon>
        <taxon>Propionibacteriaceae</taxon>
        <taxon>Tessaracoccus</taxon>
    </lineage>
</organism>
<dbReference type="Proteomes" id="UP001244136">
    <property type="component" value="Chromosome"/>
</dbReference>
<dbReference type="PANTHER" id="PTHR42944:SF1">
    <property type="entry name" value="ADENINE DNA GLYCOSYLASE"/>
    <property type="match status" value="1"/>
</dbReference>